<dbReference type="Pfam" id="PF04290">
    <property type="entry name" value="DctQ"/>
    <property type="match status" value="1"/>
</dbReference>
<dbReference type="InterPro" id="IPR007387">
    <property type="entry name" value="TRAP_DctQ"/>
</dbReference>
<feature type="transmembrane region" description="Helical" evidence="9">
    <location>
        <begin position="114"/>
        <end position="136"/>
    </location>
</feature>
<keyword evidence="4 9" id="KW-0997">Cell inner membrane</keyword>
<dbReference type="Proteomes" id="UP000254572">
    <property type="component" value="Unassembled WGS sequence"/>
</dbReference>
<evidence type="ECO:0000256" key="8">
    <source>
        <dbReference type="ARBA" id="ARBA00038436"/>
    </source>
</evidence>
<gene>
    <name evidence="11" type="ORF">NCTC13294_01589</name>
</gene>
<dbReference type="PANTHER" id="PTHR35011:SF2">
    <property type="entry name" value="2,3-DIKETO-L-GULONATE TRAP TRANSPORTER SMALL PERMEASE PROTEIN YIAM"/>
    <property type="match status" value="1"/>
</dbReference>
<evidence type="ECO:0000256" key="1">
    <source>
        <dbReference type="ARBA" id="ARBA00004429"/>
    </source>
</evidence>
<feature type="domain" description="Tripartite ATP-independent periplasmic transporters DctQ component" evidence="10">
    <location>
        <begin position="34"/>
        <end position="182"/>
    </location>
</feature>
<feature type="transmembrane region" description="Helical" evidence="9">
    <location>
        <begin position="75"/>
        <end position="94"/>
    </location>
</feature>
<name>A0A381EA09_9GAMM</name>
<keyword evidence="6 9" id="KW-1133">Transmembrane helix</keyword>
<dbReference type="GO" id="GO:0022857">
    <property type="term" value="F:transmembrane transporter activity"/>
    <property type="evidence" value="ECO:0007669"/>
    <property type="project" value="UniProtKB-UniRule"/>
</dbReference>
<dbReference type="EMBL" id="UFUW01000001">
    <property type="protein sequence ID" value="SUX23699.1"/>
    <property type="molecule type" value="Genomic_DNA"/>
</dbReference>
<dbReference type="GO" id="GO:0005886">
    <property type="term" value="C:plasma membrane"/>
    <property type="evidence" value="ECO:0007669"/>
    <property type="project" value="UniProtKB-SubCell"/>
</dbReference>
<proteinExistence type="inferred from homology"/>
<feature type="transmembrane region" description="Helical" evidence="9">
    <location>
        <begin position="21"/>
        <end position="43"/>
    </location>
</feature>
<keyword evidence="3" id="KW-1003">Cell membrane</keyword>
<sequence>MSDVAVPPRSPLARLAAVVRLANGYVLTVLAFALVVCVVWQVMSRYTQVWANKMPLVFLADLLRLIKPSTVTDELARFMFMWVGLLGAAQASAYKQHLAIDLLAMKLQGGAKRALNVVIECCIIAFAALVMIKGGWELTVKTFANDQVTPALQWPMGYVYMVVPVAGALMVFFAVVEIVNTLSGREGGAA</sequence>
<evidence type="ECO:0000313" key="11">
    <source>
        <dbReference type="EMBL" id="SUX23699.1"/>
    </source>
</evidence>
<comment type="subunit">
    <text evidence="9">The complex comprises the extracytoplasmic solute receptor protein and the two transmembrane proteins.</text>
</comment>
<evidence type="ECO:0000256" key="4">
    <source>
        <dbReference type="ARBA" id="ARBA00022519"/>
    </source>
</evidence>
<accession>A0A381EA09</accession>
<dbReference type="PANTHER" id="PTHR35011">
    <property type="entry name" value="2,3-DIKETO-L-GULONATE TRAP TRANSPORTER SMALL PERMEASE PROTEIN YIAM"/>
    <property type="match status" value="1"/>
</dbReference>
<keyword evidence="12" id="KW-1185">Reference proteome</keyword>
<evidence type="ECO:0000313" key="12">
    <source>
        <dbReference type="Proteomes" id="UP000254572"/>
    </source>
</evidence>
<keyword evidence="5 9" id="KW-0812">Transmembrane</keyword>
<comment type="function">
    <text evidence="9">Part of the tripartite ATP-independent periplasmic (TRAP) transport system.</text>
</comment>
<evidence type="ECO:0000256" key="3">
    <source>
        <dbReference type="ARBA" id="ARBA00022475"/>
    </source>
</evidence>
<dbReference type="RefSeq" id="WP_225756063.1">
    <property type="nucleotide sequence ID" value="NZ_JBHLZC010000002.1"/>
</dbReference>
<comment type="similarity">
    <text evidence="8 9">Belongs to the TRAP transporter small permease family.</text>
</comment>
<organism evidence="11 12">
    <name type="scientific">Cardiobacterium valvarum</name>
    <dbReference type="NCBI Taxonomy" id="194702"/>
    <lineage>
        <taxon>Bacteria</taxon>
        <taxon>Pseudomonadati</taxon>
        <taxon>Pseudomonadota</taxon>
        <taxon>Gammaproteobacteria</taxon>
        <taxon>Cardiobacteriales</taxon>
        <taxon>Cardiobacteriaceae</taxon>
        <taxon>Cardiobacterium</taxon>
    </lineage>
</organism>
<evidence type="ECO:0000256" key="7">
    <source>
        <dbReference type="ARBA" id="ARBA00023136"/>
    </source>
</evidence>
<evidence type="ECO:0000259" key="10">
    <source>
        <dbReference type="Pfam" id="PF04290"/>
    </source>
</evidence>
<feature type="transmembrane region" description="Helical" evidence="9">
    <location>
        <begin position="156"/>
        <end position="176"/>
    </location>
</feature>
<keyword evidence="2 9" id="KW-0813">Transport</keyword>
<dbReference type="AlphaFoldDB" id="A0A381EA09"/>
<dbReference type="GO" id="GO:0015740">
    <property type="term" value="P:C4-dicarboxylate transport"/>
    <property type="evidence" value="ECO:0007669"/>
    <property type="project" value="TreeGrafter"/>
</dbReference>
<comment type="subcellular location">
    <subcellularLocation>
        <location evidence="1 9">Cell inner membrane</location>
        <topology evidence="1 9">Multi-pass membrane protein</topology>
    </subcellularLocation>
</comment>
<reference evidence="11 12" key="1">
    <citation type="submission" date="2018-06" db="EMBL/GenBank/DDBJ databases">
        <authorList>
            <consortium name="Pathogen Informatics"/>
            <person name="Doyle S."/>
        </authorList>
    </citation>
    <scope>NUCLEOTIDE SEQUENCE [LARGE SCALE GENOMIC DNA]</scope>
    <source>
        <strain evidence="11 12">NCTC13294</strain>
    </source>
</reference>
<evidence type="ECO:0000256" key="9">
    <source>
        <dbReference type="RuleBase" id="RU369079"/>
    </source>
</evidence>
<evidence type="ECO:0000256" key="2">
    <source>
        <dbReference type="ARBA" id="ARBA00022448"/>
    </source>
</evidence>
<evidence type="ECO:0000256" key="6">
    <source>
        <dbReference type="ARBA" id="ARBA00022989"/>
    </source>
</evidence>
<evidence type="ECO:0000256" key="5">
    <source>
        <dbReference type="ARBA" id="ARBA00022692"/>
    </source>
</evidence>
<protein>
    <recommendedName>
        <fullName evidence="9">TRAP transporter small permease protein</fullName>
    </recommendedName>
</protein>
<dbReference type="InterPro" id="IPR055348">
    <property type="entry name" value="DctQ"/>
</dbReference>
<keyword evidence="7 9" id="KW-0472">Membrane</keyword>